<organism evidence="1 2">
    <name type="scientific">Dactylosporangium sucinum</name>
    <dbReference type="NCBI Taxonomy" id="1424081"/>
    <lineage>
        <taxon>Bacteria</taxon>
        <taxon>Bacillati</taxon>
        <taxon>Actinomycetota</taxon>
        <taxon>Actinomycetes</taxon>
        <taxon>Micromonosporales</taxon>
        <taxon>Micromonosporaceae</taxon>
        <taxon>Dactylosporangium</taxon>
    </lineage>
</organism>
<reference evidence="1" key="2">
    <citation type="submission" date="2020-09" db="EMBL/GenBank/DDBJ databases">
        <authorList>
            <person name="Sun Q."/>
            <person name="Ohkuma M."/>
        </authorList>
    </citation>
    <scope>NUCLEOTIDE SEQUENCE</scope>
    <source>
        <strain evidence="1">JCM 19831</strain>
    </source>
</reference>
<comment type="caution">
    <text evidence="1">The sequence shown here is derived from an EMBL/GenBank/DDBJ whole genome shotgun (WGS) entry which is preliminary data.</text>
</comment>
<reference evidence="1" key="1">
    <citation type="journal article" date="2014" name="Int. J. Syst. Evol. Microbiol.">
        <title>Complete genome sequence of Corynebacterium casei LMG S-19264T (=DSM 44701T), isolated from a smear-ripened cheese.</title>
        <authorList>
            <consortium name="US DOE Joint Genome Institute (JGI-PGF)"/>
            <person name="Walter F."/>
            <person name="Albersmeier A."/>
            <person name="Kalinowski J."/>
            <person name="Ruckert C."/>
        </authorList>
    </citation>
    <scope>NUCLEOTIDE SEQUENCE</scope>
    <source>
        <strain evidence="1">JCM 19831</strain>
    </source>
</reference>
<evidence type="ECO:0000313" key="2">
    <source>
        <dbReference type="Proteomes" id="UP000642070"/>
    </source>
</evidence>
<dbReference type="RefSeq" id="WP_190255743.1">
    <property type="nucleotide sequence ID" value="NZ_BMPI01000060.1"/>
</dbReference>
<name>A0A917X5K8_9ACTN</name>
<dbReference type="EMBL" id="BMPI01000060">
    <property type="protein sequence ID" value="GGM70165.1"/>
    <property type="molecule type" value="Genomic_DNA"/>
</dbReference>
<evidence type="ECO:0000313" key="1">
    <source>
        <dbReference type="EMBL" id="GGM70165.1"/>
    </source>
</evidence>
<protein>
    <submittedName>
        <fullName evidence="1">Uncharacterized protein</fullName>
    </submittedName>
</protein>
<dbReference type="Proteomes" id="UP000642070">
    <property type="component" value="Unassembled WGS sequence"/>
</dbReference>
<dbReference type="AlphaFoldDB" id="A0A917X5K8"/>
<accession>A0A917X5K8</accession>
<sequence length="85" mass="8748">MGDLTGRLGPSPTLPLRDRVLLVRAELAGIAAEAARIGLRLHGHPHATDVGTWLSGLGAGVDQASRSAWLPVAYRTGPAADGEDA</sequence>
<proteinExistence type="predicted"/>
<gene>
    <name evidence="1" type="ORF">GCM10007977_084980</name>
</gene>
<keyword evidence="2" id="KW-1185">Reference proteome</keyword>